<protein>
    <submittedName>
        <fullName evidence="1">DNA-binding protein</fullName>
    </submittedName>
</protein>
<proteinExistence type="predicted"/>
<accession>A0ABT5E5V6</accession>
<dbReference type="EMBL" id="JAQNDL010000003">
    <property type="protein sequence ID" value="MDC0721241.1"/>
    <property type="molecule type" value="Genomic_DNA"/>
</dbReference>
<sequence length="216" mass="22282">MLRLALRSTLAAVCLISCREPAEPDLSIAAAREQADGSEVTVKGHVSVAPGTFTSATFEHGFAIADGGAGIYVKMDEAATLALGDRVEVTGVLGQMAKMRVVTAEPAGVAALGEAMAVAPEAVATADVDEEVEGRLVKVTGAVTQGFVDDSPYGYKLWVDDGSGQIQIFVHVSAGFDAAALQAIVPGQTLAVTGLAFQYEDTYEVAPRSPADLVVQ</sequence>
<organism evidence="1 2">
    <name type="scientific">Nannocystis bainbridge</name>
    <dbReference type="NCBI Taxonomy" id="2995303"/>
    <lineage>
        <taxon>Bacteria</taxon>
        <taxon>Pseudomonadati</taxon>
        <taxon>Myxococcota</taxon>
        <taxon>Polyangia</taxon>
        <taxon>Nannocystales</taxon>
        <taxon>Nannocystaceae</taxon>
        <taxon>Nannocystis</taxon>
    </lineage>
</organism>
<reference evidence="1 2" key="1">
    <citation type="submission" date="2022-11" db="EMBL/GenBank/DDBJ databases">
        <title>Minimal conservation of predation-associated metabolite biosynthetic gene clusters underscores biosynthetic potential of Myxococcota including descriptions for ten novel species: Archangium lansinium sp. nov., Myxococcus landrumus sp. nov., Nannocystis bai.</title>
        <authorList>
            <person name="Ahearne A."/>
            <person name="Stevens C."/>
            <person name="Dowd S."/>
        </authorList>
    </citation>
    <scope>NUCLEOTIDE SEQUENCE [LARGE SCALE GENOMIC DNA]</scope>
    <source>
        <strain evidence="1 2">BB15-2</strain>
    </source>
</reference>
<keyword evidence="1" id="KW-0238">DNA-binding</keyword>
<dbReference type="GO" id="GO:0003677">
    <property type="term" value="F:DNA binding"/>
    <property type="evidence" value="ECO:0007669"/>
    <property type="project" value="UniProtKB-KW"/>
</dbReference>
<dbReference type="RefSeq" id="WP_272089743.1">
    <property type="nucleotide sequence ID" value="NZ_JAQNDL010000003.1"/>
</dbReference>
<comment type="caution">
    <text evidence="1">The sequence shown here is derived from an EMBL/GenBank/DDBJ whole genome shotgun (WGS) entry which is preliminary data.</text>
</comment>
<evidence type="ECO:0000313" key="1">
    <source>
        <dbReference type="EMBL" id="MDC0721241.1"/>
    </source>
</evidence>
<gene>
    <name evidence="1" type="ORF">POL25_30320</name>
</gene>
<keyword evidence="2" id="KW-1185">Reference proteome</keyword>
<dbReference type="Proteomes" id="UP001221686">
    <property type="component" value="Unassembled WGS sequence"/>
</dbReference>
<name>A0ABT5E5V6_9BACT</name>
<evidence type="ECO:0000313" key="2">
    <source>
        <dbReference type="Proteomes" id="UP001221686"/>
    </source>
</evidence>